<dbReference type="InterPro" id="IPR052833">
    <property type="entry name" value="Telomeric_DNA-bd_trans-reg"/>
</dbReference>
<dbReference type="FunFam" id="1.10.10.60:FF:000137">
    <property type="entry name" value="MYB DNA binding protein"/>
    <property type="match status" value="1"/>
</dbReference>
<name>A0A1W5D0D7_9LECA</name>
<feature type="region of interest" description="Disordered" evidence="4">
    <location>
        <begin position="537"/>
        <end position="579"/>
    </location>
</feature>
<dbReference type="InterPro" id="IPR001005">
    <property type="entry name" value="SANT/Myb"/>
</dbReference>
<dbReference type="InterPro" id="IPR009057">
    <property type="entry name" value="Homeodomain-like_sf"/>
</dbReference>
<reference evidence="7" key="1">
    <citation type="submission" date="2017-03" db="EMBL/GenBank/DDBJ databases">
        <authorList>
            <person name="Sharma R."/>
            <person name="Thines M."/>
        </authorList>
    </citation>
    <scope>NUCLEOTIDE SEQUENCE [LARGE SCALE GENOMIC DNA]</scope>
</reference>
<feature type="compositionally biased region" description="Low complexity" evidence="4">
    <location>
        <begin position="445"/>
        <end position="454"/>
    </location>
</feature>
<evidence type="ECO:0000256" key="2">
    <source>
        <dbReference type="ARBA" id="ARBA00023242"/>
    </source>
</evidence>
<feature type="compositionally biased region" description="Polar residues" evidence="4">
    <location>
        <begin position="61"/>
        <end position="82"/>
    </location>
</feature>
<accession>A0A1W5D0D7</accession>
<dbReference type="InterPro" id="IPR013867">
    <property type="entry name" value="Telomere_rpt-bd_fac_dimer_dom"/>
</dbReference>
<keyword evidence="3" id="KW-0131">Cell cycle</keyword>
<feature type="compositionally biased region" description="Polar residues" evidence="4">
    <location>
        <begin position="709"/>
        <end position="719"/>
    </location>
</feature>
<feature type="compositionally biased region" description="Low complexity" evidence="4">
    <location>
        <begin position="537"/>
        <end position="556"/>
    </location>
</feature>
<feature type="region of interest" description="Disordered" evidence="4">
    <location>
        <begin position="1"/>
        <end position="151"/>
    </location>
</feature>
<dbReference type="SUPFAM" id="SSF46689">
    <property type="entry name" value="Homeodomain-like"/>
    <property type="match status" value="1"/>
</dbReference>
<feature type="compositionally biased region" description="Low complexity" evidence="4">
    <location>
        <begin position="131"/>
        <end position="148"/>
    </location>
</feature>
<dbReference type="CDD" id="cd11660">
    <property type="entry name" value="SANT_TRF"/>
    <property type="match status" value="1"/>
</dbReference>
<dbReference type="Gene3D" id="1.10.10.60">
    <property type="entry name" value="Homeodomain-like"/>
    <property type="match status" value="1"/>
</dbReference>
<feature type="region of interest" description="Disordered" evidence="4">
    <location>
        <begin position="696"/>
        <end position="721"/>
    </location>
</feature>
<keyword evidence="2" id="KW-0539">Nucleus</keyword>
<keyword evidence="7" id="KW-1185">Reference proteome</keyword>
<dbReference type="AlphaFoldDB" id="A0A1W5D0D7"/>
<dbReference type="PROSITE" id="PS51294">
    <property type="entry name" value="HTH_MYB"/>
    <property type="match status" value="1"/>
</dbReference>
<feature type="compositionally biased region" description="Basic and acidic residues" evidence="4">
    <location>
        <begin position="83"/>
        <end position="93"/>
    </location>
</feature>
<feature type="compositionally biased region" description="Low complexity" evidence="4">
    <location>
        <begin position="494"/>
        <end position="521"/>
    </location>
</feature>
<dbReference type="GO" id="GO:0010833">
    <property type="term" value="P:telomere maintenance via telomere lengthening"/>
    <property type="evidence" value="ECO:0007669"/>
    <property type="project" value="TreeGrafter"/>
</dbReference>
<sequence>MVTTRGKHFGAAPESLVAETSPSLDGPAALRAADASSQEAIIDGDAGTIGSRLRKRRRTCTPPTDGTPTASKRPNLRQTLSPENKRAHAEAPSRETPSASKPLTNGKHKASPEAARAVATPEPAPQPQPPQQEQEPQQPQHQSQYSPPATSAAPDLHAVITKIIDHGETVERHYANQAYDEMEMVDTESWLSIGASLHLKVQSLPILDNLANQILNTLAKSTYQDILTIVTEPESEPGQAYATLKSLFDHTKKVYSIHEPFLSPYLLGLIEQGQIDTIRKANLATFVSSVFGSRDVGFYHLNEYFLDTFVADGNRLLKSQAQLFLDLKTQAYISAMSNGERPRDEILEDLFPSDLEERLLSRRPGAKSLAPSEADFLQRARNRSKGLLDEPDTEDAIAALPEKYVWEDFLRDVSSYVSKNFDTIVGVPARKPIRSRPSNFSGADQHGQNHQQNGVQPSTEIAVHDTAQVNDDPDDIVAKAARAAHLALQDFGNSQQQSAPQQQQPQQVQPPQQLSEQQLQQQQQLQHQQQIHYYYQQQQQAQPYQGPYQGPYNGQANGNSDMGQQQQQAQMDQNGVPFPTQSAPTRILYERARMAATAKSSPSNRRAGLPSQRRPWTTEEENALMAGLDRVKGPHWSQILAMFGPGGTIDESLKDRNQVQLKDKARNLKLFFLKSGIEVPYYLQFVTGELKTRAPAQAAKNEARERQKQSPGATPTTVNGAEREVSAAVAPIDEQHQHLPTEQQQPQDDQAQVQAKAENSNKAPDPTPATAHGMDEHEAKLSRSLQDNTHEKAIEAGQAAAIAAAVAAAQS</sequence>
<keyword evidence="1" id="KW-0238">DNA-binding</keyword>
<feature type="domain" description="HTH myb-type" evidence="5">
    <location>
        <begin position="612"/>
        <end position="665"/>
    </location>
</feature>
<evidence type="ECO:0000313" key="7">
    <source>
        <dbReference type="Proteomes" id="UP000192927"/>
    </source>
</evidence>
<proteinExistence type="predicted"/>
<evidence type="ECO:0000256" key="3">
    <source>
        <dbReference type="ARBA" id="ARBA00023306"/>
    </source>
</evidence>
<feature type="region of interest" description="Disordered" evidence="4">
    <location>
        <begin position="737"/>
        <end position="778"/>
    </location>
</feature>
<dbReference type="SMART" id="SM00717">
    <property type="entry name" value="SANT"/>
    <property type="match status" value="1"/>
</dbReference>
<protein>
    <submittedName>
        <fullName evidence="6">Myb dna binding protein</fullName>
    </submittedName>
</protein>
<feature type="region of interest" description="Disordered" evidence="4">
    <location>
        <begin position="492"/>
        <end position="521"/>
    </location>
</feature>
<feature type="compositionally biased region" description="Low complexity" evidence="4">
    <location>
        <begin position="564"/>
        <end position="573"/>
    </location>
</feature>
<dbReference type="GO" id="GO:0003691">
    <property type="term" value="F:double-stranded telomeric DNA binding"/>
    <property type="evidence" value="ECO:0007669"/>
    <property type="project" value="TreeGrafter"/>
</dbReference>
<feature type="region of interest" description="Disordered" evidence="4">
    <location>
        <begin position="431"/>
        <end position="456"/>
    </location>
</feature>
<dbReference type="Proteomes" id="UP000192927">
    <property type="component" value="Unassembled WGS sequence"/>
</dbReference>
<feature type="region of interest" description="Disordered" evidence="4">
    <location>
        <begin position="595"/>
        <end position="614"/>
    </location>
</feature>
<evidence type="ECO:0000256" key="4">
    <source>
        <dbReference type="SAM" id="MobiDB-lite"/>
    </source>
</evidence>
<dbReference type="PANTHER" id="PTHR47807">
    <property type="entry name" value="PROTEIN TBF1"/>
    <property type="match status" value="1"/>
</dbReference>
<organism evidence="6 7">
    <name type="scientific">Lasallia pustulata</name>
    <dbReference type="NCBI Taxonomy" id="136370"/>
    <lineage>
        <taxon>Eukaryota</taxon>
        <taxon>Fungi</taxon>
        <taxon>Dikarya</taxon>
        <taxon>Ascomycota</taxon>
        <taxon>Pezizomycotina</taxon>
        <taxon>Lecanoromycetes</taxon>
        <taxon>OSLEUM clade</taxon>
        <taxon>Umbilicariomycetidae</taxon>
        <taxon>Umbilicariales</taxon>
        <taxon>Umbilicariaceae</taxon>
        <taxon>Lasallia</taxon>
    </lineage>
</organism>
<dbReference type="Pfam" id="PF08558">
    <property type="entry name" value="TRF"/>
    <property type="match status" value="1"/>
</dbReference>
<evidence type="ECO:0000256" key="1">
    <source>
        <dbReference type="ARBA" id="ARBA00023125"/>
    </source>
</evidence>
<evidence type="ECO:0000259" key="5">
    <source>
        <dbReference type="PROSITE" id="PS51294"/>
    </source>
</evidence>
<evidence type="ECO:0000313" key="6">
    <source>
        <dbReference type="EMBL" id="SLM36475.1"/>
    </source>
</evidence>
<feature type="compositionally biased region" description="Low complexity" evidence="4">
    <location>
        <begin position="743"/>
        <end position="755"/>
    </location>
</feature>
<dbReference type="PANTHER" id="PTHR47807:SF1">
    <property type="entry name" value="PROTEIN TBF1"/>
    <property type="match status" value="1"/>
</dbReference>
<dbReference type="InterPro" id="IPR017930">
    <property type="entry name" value="Myb_dom"/>
</dbReference>
<dbReference type="GO" id="GO:0042803">
    <property type="term" value="F:protein homodimerization activity"/>
    <property type="evidence" value="ECO:0007669"/>
    <property type="project" value="InterPro"/>
</dbReference>
<dbReference type="EMBL" id="FWEW01001088">
    <property type="protein sequence ID" value="SLM36475.1"/>
    <property type="molecule type" value="Genomic_DNA"/>
</dbReference>